<gene>
    <name evidence="2" type="ORF">GA0111570_1102</name>
</gene>
<accession>A0A1G6HGY3</accession>
<feature type="domain" description="Glycosyltransferase 2-like" evidence="1">
    <location>
        <begin position="16"/>
        <end position="150"/>
    </location>
</feature>
<dbReference type="EMBL" id="FMYF01000010">
    <property type="protein sequence ID" value="SDB93434.1"/>
    <property type="molecule type" value="Genomic_DNA"/>
</dbReference>
<dbReference type="Proteomes" id="UP000199086">
    <property type="component" value="Unassembled WGS sequence"/>
</dbReference>
<dbReference type="InterPro" id="IPR029044">
    <property type="entry name" value="Nucleotide-diphossugar_trans"/>
</dbReference>
<organism evidence="2 3">
    <name type="scientific">Raineyella antarctica</name>
    <dbReference type="NCBI Taxonomy" id="1577474"/>
    <lineage>
        <taxon>Bacteria</taxon>
        <taxon>Bacillati</taxon>
        <taxon>Actinomycetota</taxon>
        <taxon>Actinomycetes</taxon>
        <taxon>Propionibacteriales</taxon>
        <taxon>Propionibacteriaceae</taxon>
        <taxon>Raineyella</taxon>
    </lineage>
</organism>
<dbReference type="CDD" id="cd00761">
    <property type="entry name" value="Glyco_tranf_GTA_type"/>
    <property type="match status" value="1"/>
</dbReference>
<keyword evidence="2" id="KW-0808">Transferase</keyword>
<sequence>MRHDSSISLAAPITVSVVIPCYNYARFLPEAVESAVSQQGVDVEVIIVDDASTDDSLLVARRLAAIDTRVTVVGHDRNRGPVVAFNDGLARATGEFLVRLDADDMLTPGSLSRAVGAATSRPRVGLVYGHPLHFHAENLPVPRTRMRGVTVWDGRRWLVDRCRDGANVITSPEVVMRTSVVRRVGGQAPLAHSHDMEHWLRIASVSQVAYLRGVDQAWHREHSASLSAREVSGVLDLEQRLEAFETLLKPRLSPRHDVRSPAPQPIAGADTLLARARDTIAELALMAATHALDANLPIESEYRPFRDLALRISPDLESSRRLRWLDGRAAGTRSSNPMSRLVRRSRLALRHRLRTWRWERTGVY</sequence>
<reference evidence="2 3" key="1">
    <citation type="submission" date="2016-06" db="EMBL/GenBank/DDBJ databases">
        <authorList>
            <person name="Olsen C.W."/>
            <person name="Carey S."/>
            <person name="Hinshaw L."/>
            <person name="Karasin A.I."/>
        </authorList>
    </citation>
    <scope>NUCLEOTIDE SEQUENCE [LARGE SCALE GENOMIC DNA]</scope>
    <source>
        <strain evidence="2 3">LZ-22</strain>
    </source>
</reference>
<dbReference type="SUPFAM" id="SSF53448">
    <property type="entry name" value="Nucleotide-diphospho-sugar transferases"/>
    <property type="match status" value="1"/>
</dbReference>
<dbReference type="InterPro" id="IPR050834">
    <property type="entry name" value="Glycosyltransf_2"/>
</dbReference>
<dbReference type="RefSeq" id="WP_175557493.1">
    <property type="nucleotide sequence ID" value="NZ_FMYF01000010.1"/>
</dbReference>
<dbReference type="STRING" id="1577474.GA0111570_1102"/>
<name>A0A1G6HGY3_9ACTN</name>
<protein>
    <submittedName>
        <fullName evidence="2">Glycosyl transferase family 2</fullName>
    </submittedName>
</protein>
<dbReference type="PANTHER" id="PTHR43685">
    <property type="entry name" value="GLYCOSYLTRANSFERASE"/>
    <property type="match status" value="1"/>
</dbReference>
<evidence type="ECO:0000313" key="3">
    <source>
        <dbReference type="Proteomes" id="UP000199086"/>
    </source>
</evidence>
<keyword evidence="3" id="KW-1185">Reference proteome</keyword>
<dbReference type="AlphaFoldDB" id="A0A1G6HGY3"/>
<evidence type="ECO:0000313" key="2">
    <source>
        <dbReference type="EMBL" id="SDB93434.1"/>
    </source>
</evidence>
<dbReference type="InterPro" id="IPR001173">
    <property type="entry name" value="Glyco_trans_2-like"/>
</dbReference>
<dbReference type="GO" id="GO:0016740">
    <property type="term" value="F:transferase activity"/>
    <property type="evidence" value="ECO:0007669"/>
    <property type="project" value="UniProtKB-KW"/>
</dbReference>
<dbReference type="PANTHER" id="PTHR43685:SF2">
    <property type="entry name" value="GLYCOSYLTRANSFERASE 2-LIKE DOMAIN-CONTAINING PROTEIN"/>
    <property type="match status" value="1"/>
</dbReference>
<evidence type="ECO:0000259" key="1">
    <source>
        <dbReference type="Pfam" id="PF00535"/>
    </source>
</evidence>
<dbReference type="Gene3D" id="3.90.550.10">
    <property type="entry name" value="Spore Coat Polysaccharide Biosynthesis Protein SpsA, Chain A"/>
    <property type="match status" value="1"/>
</dbReference>
<proteinExistence type="predicted"/>
<dbReference type="Pfam" id="PF00535">
    <property type="entry name" value="Glycos_transf_2"/>
    <property type="match status" value="1"/>
</dbReference>